<dbReference type="PANTHER" id="PTHR24198:SF165">
    <property type="entry name" value="ANKYRIN REPEAT-CONTAINING PROTEIN-RELATED"/>
    <property type="match status" value="1"/>
</dbReference>
<keyword evidence="2 3" id="KW-0040">ANK repeat</keyword>
<protein>
    <submittedName>
        <fullName evidence="4">Uncharacterized protein</fullName>
    </submittedName>
</protein>
<keyword evidence="1" id="KW-0677">Repeat</keyword>
<dbReference type="SMART" id="SM00248">
    <property type="entry name" value="ANK"/>
    <property type="match status" value="2"/>
</dbReference>
<proteinExistence type="predicted"/>
<name>A0A0A1TNZ9_9HYPO</name>
<evidence type="ECO:0000313" key="5">
    <source>
        <dbReference type="Proteomes" id="UP000039046"/>
    </source>
</evidence>
<dbReference type="EMBL" id="CDHN01000005">
    <property type="protein sequence ID" value="CEJ93245.1"/>
    <property type="molecule type" value="Genomic_DNA"/>
</dbReference>
<sequence length="200" mass="21943">MEDELALLLNKVGDQIVVSDKVVAAAITNKRREFIFDIFKIWKPNACAITPWIVQKVAAGTGRDGLEYLMKHSDQMLRIDEELWALAKFRDAVDEYSYEHSVAVLQTMWSEGPVADEPDVHGRTALHSAMNSNIVCVQFLLNVAGADVHAADRTGLTPLHIAISRDTLGIVLVLLAHGANPHAPDLDGRTPISAIEAIQD</sequence>
<dbReference type="InterPro" id="IPR036770">
    <property type="entry name" value="Ankyrin_rpt-contain_sf"/>
</dbReference>
<evidence type="ECO:0000256" key="3">
    <source>
        <dbReference type="PROSITE-ProRule" id="PRU00023"/>
    </source>
</evidence>
<dbReference type="STRING" id="1531966.A0A0A1TNZ9"/>
<dbReference type="PANTHER" id="PTHR24198">
    <property type="entry name" value="ANKYRIN REPEAT AND PROTEIN KINASE DOMAIN-CONTAINING PROTEIN"/>
    <property type="match status" value="1"/>
</dbReference>
<dbReference type="SUPFAM" id="SSF48403">
    <property type="entry name" value="Ankyrin repeat"/>
    <property type="match status" value="1"/>
</dbReference>
<reference evidence="4 5" key="1">
    <citation type="journal article" date="2015" name="Genome Announc.">
        <title>Draft Genome Sequence and Gene Annotation of the Entomopathogenic Fungus Verticillium hemipterigenum.</title>
        <authorList>
            <person name="Horn F."/>
            <person name="Habel A."/>
            <person name="Scharf D.H."/>
            <person name="Dworschak J."/>
            <person name="Brakhage A.A."/>
            <person name="Guthke R."/>
            <person name="Hertweck C."/>
            <person name="Linde J."/>
        </authorList>
    </citation>
    <scope>NUCLEOTIDE SEQUENCE [LARGE SCALE GENOMIC DNA]</scope>
</reference>
<evidence type="ECO:0000313" key="4">
    <source>
        <dbReference type="EMBL" id="CEJ93245.1"/>
    </source>
</evidence>
<accession>A0A0A1TNZ9</accession>
<feature type="repeat" description="ANK" evidence="3">
    <location>
        <begin position="154"/>
        <end position="186"/>
    </location>
</feature>
<gene>
    <name evidence="4" type="ORF">VHEMI08850</name>
</gene>
<dbReference type="Gene3D" id="1.25.40.20">
    <property type="entry name" value="Ankyrin repeat-containing domain"/>
    <property type="match status" value="1"/>
</dbReference>
<dbReference type="AlphaFoldDB" id="A0A0A1TNZ9"/>
<keyword evidence="5" id="KW-1185">Reference proteome</keyword>
<dbReference type="HOGENOM" id="CLU_1367095_0_0_1"/>
<dbReference type="InterPro" id="IPR002110">
    <property type="entry name" value="Ankyrin_rpt"/>
</dbReference>
<dbReference type="Proteomes" id="UP000039046">
    <property type="component" value="Unassembled WGS sequence"/>
</dbReference>
<feature type="repeat" description="ANK" evidence="3">
    <location>
        <begin position="121"/>
        <end position="153"/>
    </location>
</feature>
<dbReference type="Pfam" id="PF12796">
    <property type="entry name" value="Ank_2"/>
    <property type="match status" value="1"/>
</dbReference>
<evidence type="ECO:0000256" key="1">
    <source>
        <dbReference type="ARBA" id="ARBA00022737"/>
    </source>
</evidence>
<dbReference type="PROSITE" id="PS50297">
    <property type="entry name" value="ANK_REP_REGION"/>
    <property type="match status" value="1"/>
</dbReference>
<organism evidence="4 5">
    <name type="scientific">[Torrubiella] hemipterigena</name>
    <dbReference type="NCBI Taxonomy" id="1531966"/>
    <lineage>
        <taxon>Eukaryota</taxon>
        <taxon>Fungi</taxon>
        <taxon>Dikarya</taxon>
        <taxon>Ascomycota</taxon>
        <taxon>Pezizomycotina</taxon>
        <taxon>Sordariomycetes</taxon>
        <taxon>Hypocreomycetidae</taxon>
        <taxon>Hypocreales</taxon>
        <taxon>Clavicipitaceae</taxon>
        <taxon>Clavicipitaceae incertae sedis</taxon>
        <taxon>'Torrubiella' clade</taxon>
    </lineage>
</organism>
<dbReference type="OrthoDB" id="341259at2759"/>
<dbReference type="PROSITE" id="PS50088">
    <property type="entry name" value="ANK_REPEAT"/>
    <property type="match status" value="2"/>
</dbReference>
<evidence type="ECO:0000256" key="2">
    <source>
        <dbReference type="ARBA" id="ARBA00023043"/>
    </source>
</evidence>